<keyword evidence="2" id="KW-1185">Reference proteome</keyword>
<dbReference type="EMBL" id="JAMZIH010007933">
    <property type="protein sequence ID" value="KAJ1672717.1"/>
    <property type="molecule type" value="Genomic_DNA"/>
</dbReference>
<comment type="caution">
    <text evidence="1">The sequence shown here is derived from an EMBL/GenBank/DDBJ whole genome shotgun (WGS) entry which is preliminary data.</text>
</comment>
<sequence length="191" mass="21612">MAEPIHFEICFPSHISKVPVCRPGSSIAGTVVIKVGSPLAATYLSLTFIGLERVRCTPFSNSNASFDIPEHHQTTIVGSSGFMTKEFFRKELILWGDHKKQETCILGCEDSHRFHFTITMPMVNFPTPRETPDAEITYTLVAKLYSQVAGERGKEKVVKAIHSTPVRHFFFEPVVNYDADEEFTITRPYER</sequence>
<organism evidence="1 2">
    <name type="scientific">Spiromyces aspiralis</name>
    <dbReference type="NCBI Taxonomy" id="68401"/>
    <lineage>
        <taxon>Eukaryota</taxon>
        <taxon>Fungi</taxon>
        <taxon>Fungi incertae sedis</taxon>
        <taxon>Zoopagomycota</taxon>
        <taxon>Kickxellomycotina</taxon>
        <taxon>Kickxellomycetes</taxon>
        <taxon>Kickxellales</taxon>
        <taxon>Kickxellaceae</taxon>
        <taxon>Spiromyces</taxon>
    </lineage>
</organism>
<evidence type="ECO:0000313" key="1">
    <source>
        <dbReference type="EMBL" id="KAJ1672717.1"/>
    </source>
</evidence>
<reference evidence="1" key="1">
    <citation type="submission" date="2022-06" db="EMBL/GenBank/DDBJ databases">
        <title>Phylogenomic reconstructions and comparative analyses of Kickxellomycotina fungi.</title>
        <authorList>
            <person name="Reynolds N.K."/>
            <person name="Stajich J.E."/>
            <person name="Barry K."/>
            <person name="Grigoriev I.V."/>
            <person name="Crous P."/>
            <person name="Smith M.E."/>
        </authorList>
    </citation>
    <scope>NUCLEOTIDE SEQUENCE</scope>
    <source>
        <strain evidence="1">RSA 2271</strain>
    </source>
</reference>
<gene>
    <name evidence="1" type="ORF">EV182_006629</name>
</gene>
<name>A0ACC1HBS8_9FUNG</name>
<evidence type="ECO:0000313" key="2">
    <source>
        <dbReference type="Proteomes" id="UP001145114"/>
    </source>
</evidence>
<accession>A0ACC1HBS8</accession>
<dbReference type="Proteomes" id="UP001145114">
    <property type="component" value="Unassembled WGS sequence"/>
</dbReference>
<feature type="non-terminal residue" evidence="1">
    <location>
        <position position="191"/>
    </location>
</feature>
<protein>
    <submittedName>
        <fullName evidence="1">Uncharacterized protein</fullName>
    </submittedName>
</protein>
<proteinExistence type="predicted"/>